<dbReference type="Pfam" id="PF05973">
    <property type="entry name" value="Gp49"/>
    <property type="match status" value="1"/>
</dbReference>
<name>A0A9Q4QRE5_XYLFS</name>
<comment type="caution">
    <text evidence="3">The sequence shown here is derived from an EMBL/GenBank/DDBJ whole genome shotgun (WGS) entry which is preliminary data.</text>
</comment>
<dbReference type="InterPro" id="IPR009241">
    <property type="entry name" value="HigB-like"/>
</dbReference>
<protein>
    <submittedName>
        <fullName evidence="3">Type II toxin-antitoxin system RelE/ParE family toxin</fullName>
    </submittedName>
</protein>
<dbReference type="EMBL" id="JAJKGN010000005">
    <property type="protein sequence ID" value="MDC6409686.1"/>
    <property type="molecule type" value="Genomic_DNA"/>
</dbReference>
<sequence>MQTIIFMGSTLEDIRNFPTSARQALGRQLLRLQEGLDPQDWKPMKTIGSGVREVRIHAGGAFRAFYVTNIGNAVYVLHAFVKKTQTTSPKDIALGQQRFKQIGK</sequence>
<organism evidence="3 4">
    <name type="scientific">Xylella fastidiosa subsp. multiplex</name>
    <dbReference type="NCBI Taxonomy" id="644357"/>
    <lineage>
        <taxon>Bacteria</taxon>
        <taxon>Pseudomonadati</taxon>
        <taxon>Pseudomonadota</taxon>
        <taxon>Gammaproteobacteria</taxon>
        <taxon>Lysobacterales</taxon>
        <taxon>Lysobacteraceae</taxon>
        <taxon>Xylella</taxon>
    </lineage>
</organism>
<evidence type="ECO:0000313" key="3">
    <source>
        <dbReference type="EMBL" id="MRU22959.1"/>
    </source>
</evidence>
<evidence type="ECO:0000313" key="4">
    <source>
        <dbReference type="Proteomes" id="UP000474061"/>
    </source>
</evidence>
<proteinExistence type="predicted"/>
<reference evidence="1" key="4">
    <citation type="journal article" date="2023" name="Commun. Biol.">
        <title>Suspicions of two bridgehead invasions of Xylella fastidiosa subsp. multiplex in France.</title>
        <authorList>
            <person name="Dupas E."/>
            <person name="Durand K."/>
            <person name="Rieux A."/>
            <person name="Briand M."/>
            <person name="Pruvost O."/>
            <person name="Cunty A."/>
            <person name="Denance N."/>
            <person name="Donnadieu C."/>
            <person name="Legendre B."/>
            <person name="Lopez-Roques C."/>
            <person name="Cesbron S."/>
            <person name="Ravigne V."/>
            <person name="Jacques M.A."/>
        </authorList>
    </citation>
    <scope>NUCLEOTIDE SEQUENCE</scope>
    <source>
        <strain evidence="1">CFBP8070</strain>
    </source>
</reference>
<gene>
    <name evidence="3" type="ORF">FG476_02305</name>
    <name evidence="1" type="ORF">LOK82_09875</name>
    <name evidence="2" type="ORF">LOK82_14150</name>
</gene>
<reference evidence="3" key="1">
    <citation type="submission" date="2019-05" db="EMBL/GenBank/DDBJ databases">
        <authorList>
            <person name="Castillo A."/>
            <person name="Giampetruzzi A."/>
            <person name="Landa B."/>
            <person name="Saponari M."/>
            <person name="Almeida R.P.P."/>
            <person name="Moralejo E."/>
            <person name="Marco-Noales E."/>
            <person name="Velasco-Amo M.P."/>
            <person name="Roman-Ecija M."/>
            <person name="Navarro I."/>
            <person name="Monterde A."/>
            <person name="Barbe S."/>
        </authorList>
    </citation>
    <scope>NUCLEOTIDE SEQUENCE</scope>
    <source>
        <strain evidence="3">XYL1981</strain>
    </source>
</reference>
<dbReference type="AlphaFoldDB" id="A0A9Q4QRE5"/>
<reference evidence="3" key="2">
    <citation type="journal article" date="2020" name="Appl. Environ. Microbiol.">
        <title>Multiple intercontinental introductions associated with the emergence of a plant pathogen in Europe.</title>
        <authorList>
            <person name="Landa B.B."/>
            <person name="Castillo A.I."/>
            <person name="Giampetruzzi A."/>
            <person name="Kahn A."/>
            <person name="Roman-Ecija M."/>
            <person name="Velasco-Amo M.P."/>
            <person name="Navas-Cortes J.A."/>
            <person name="Marco-Noales E."/>
            <person name="Barbe S."/>
            <person name="Moralejo E."/>
            <person name="Coletta-Filho H.D."/>
            <person name="Saldarelli P."/>
            <person name="Saponari M."/>
            <person name="Almeida R.P.P."/>
        </authorList>
    </citation>
    <scope>NUCLEOTIDE SEQUENCE</scope>
    <source>
        <strain evidence="3">XYL1981</strain>
    </source>
</reference>
<evidence type="ECO:0000313" key="2">
    <source>
        <dbReference type="EMBL" id="MDC6409686.1"/>
    </source>
</evidence>
<reference evidence="1" key="3">
    <citation type="submission" date="2021-11" db="EMBL/GenBank/DDBJ databases">
        <authorList>
            <person name="Denance N."/>
            <person name="Briand M."/>
            <person name="Dupas E."/>
            <person name="Durand K."/>
            <person name="Legendre B."/>
            <person name="Cunty A."/>
            <person name="Donnadieu C."/>
            <person name="Lopez Roques C."/>
            <person name="Cesbron S."/>
            <person name="Jacques M.A."/>
        </authorList>
    </citation>
    <scope>NUCLEOTIDE SEQUENCE</scope>
    <source>
        <strain evidence="1">CFBP8070</strain>
    </source>
</reference>
<dbReference type="GeneID" id="93904386"/>
<evidence type="ECO:0000313" key="1">
    <source>
        <dbReference type="EMBL" id="MDC6408916.1"/>
    </source>
</evidence>
<accession>A0A9Q4QRE5</accession>
<dbReference type="EMBL" id="VDCJ01000323">
    <property type="protein sequence ID" value="MRU22959.1"/>
    <property type="molecule type" value="Genomic_DNA"/>
</dbReference>
<dbReference type="Proteomes" id="UP001220702">
    <property type="component" value="Unassembled WGS sequence"/>
</dbReference>
<dbReference type="Proteomes" id="UP000474061">
    <property type="component" value="Unassembled WGS sequence"/>
</dbReference>
<dbReference type="RefSeq" id="WP_004087029.1">
    <property type="nucleotide sequence ID" value="NZ_CP047134.1"/>
</dbReference>
<dbReference type="EMBL" id="JAJKGN010000002">
    <property type="protein sequence ID" value="MDC6408916.1"/>
    <property type="molecule type" value="Genomic_DNA"/>
</dbReference>